<evidence type="ECO:0000313" key="5">
    <source>
        <dbReference type="EMBL" id="OPA73286.1"/>
    </source>
</evidence>
<dbReference type="EMBL" id="MSZX01000012">
    <property type="protein sequence ID" value="OPA74158.1"/>
    <property type="molecule type" value="Genomic_DNA"/>
</dbReference>
<protein>
    <submittedName>
        <fullName evidence="8">IS110 family transposase</fullName>
    </submittedName>
</protein>
<evidence type="ECO:0000313" key="4">
    <source>
        <dbReference type="EMBL" id="OPA73022.1"/>
    </source>
</evidence>
<evidence type="ECO:0000313" key="9">
    <source>
        <dbReference type="EMBL" id="OPA74158.1"/>
    </source>
</evidence>
<dbReference type="STRING" id="1324314.BVG16_22540"/>
<sequence length="402" mass="44692">MNQPVLSIDIAKGKSVAAAFTSYGVQVKKPFSFSHSPDHVSSLLSVLVQLEESTTLRPTVVMEATGNYSKPIASFFFSHGYPVFLLNPLTTHELKKRSTRKVKTDPIDAIRIANAFYLGEGTPIMPMDEKVTELRFLCRQHAQWKALLGEVQLQFRSILDLAFPGYDKAFQNIFNPSSIQLLTKFPSPSALLTADKEDVLTILMLNRRGRTWNEDKYAQLLGIARSSLPDPCGSQAHIFAMQNFIGLFKAYQEGITALEKQMESLVQESSAYHLLRSIPGVGPITAAMIHAEIGDIKRFPSVKQLTAFAGLDSSVYESGTFKANQNRISKRGSAYLRTALYQATVGGISKQIHGPRNPILWQYYQQKRLEGKPAKVAIVATSNKLLRMIYGILSNDAPFQSK</sequence>
<comment type="caution">
    <text evidence="8">The sequence shown here is derived from an EMBL/GenBank/DDBJ whole genome shotgun (WGS) entry which is preliminary data.</text>
</comment>
<dbReference type="EMBL" id="MSZX01000019">
    <property type="protein sequence ID" value="OPA73286.1"/>
    <property type="molecule type" value="Genomic_DNA"/>
</dbReference>
<dbReference type="GO" id="GO:0006313">
    <property type="term" value="P:DNA transposition"/>
    <property type="evidence" value="ECO:0007669"/>
    <property type="project" value="InterPro"/>
</dbReference>
<dbReference type="EMBL" id="MSZX01000015">
    <property type="protein sequence ID" value="OPA73654.1"/>
    <property type="molecule type" value="Genomic_DNA"/>
</dbReference>
<dbReference type="EMBL" id="MSZX01000009">
    <property type="protein sequence ID" value="OPA75367.1"/>
    <property type="molecule type" value="Genomic_DNA"/>
</dbReference>
<evidence type="ECO:0000259" key="1">
    <source>
        <dbReference type="Pfam" id="PF01548"/>
    </source>
</evidence>
<proteinExistence type="predicted"/>
<dbReference type="GO" id="GO:0003677">
    <property type="term" value="F:DNA binding"/>
    <property type="evidence" value="ECO:0007669"/>
    <property type="project" value="InterPro"/>
</dbReference>
<dbReference type="InterPro" id="IPR003346">
    <property type="entry name" value="Transposase_20"/>
</dbReference>
<reference evidence="8 11" key="1">
    <citation type="submission" date="2017-01" db="EMBL/GenBank/DDBJ databases">
        <title>Genome analysis of Paenibacillus selenitrireducens ES3-24.</title>
        <authorList>
            <person name="Xu D."/>
            <person name="Yao R."/>
            <person name="Zheng S."/>
        </authorList>
    </citation>
    <scope>NUCLEOTIDE SEQUENCE [LARGE SCALE GENOMIC DNA]</scope>
    <source>
        <strain evidence="8 11">ES3-24</strain>
    </source>
</reference>
<feature type="domain" description="Transposase IS110-like N-terminal" evidence="1">
    <location>
        <begin position="8"/>
        <end position="164"/>
    </location>
</feature>
<dbReference type="EMBL" id="MSZX01000037">
    <property type="protein sequence ID" value="OPA72779.1"/>
    <property type="molecule type" value="Genomic_DNA"/>
</dbReference>
<evidence type="ECO:0000313" key="6">
    <source>
        <dbReference type="EMBL" id="OPA73654.1"/>
    </source>
</evidence>
<evidence type="ECO:0000313" key="10">
    <source>
        <dbReference type="EMBL" id="OPA75367.1"/>
    </source>
</evidence>
<dbReference type="NCBIfam" id="NF033542">
    <property type="entry name" value="transpos_IS110"/>
    <property type="match status" value="1"/>
</dbReference>
<dbReference type="OrthoDB" id="9790935at2"/>
<dbReference type="RefSeq" id="WP_078501439.1">
    <property type="nucleotide sequence ID" value="NZ_MSZX01000009.1"/>
</dbReference>
<dbReference type="AlphaFoldDB" id="A0A1T2X1Z8"/>
<keyword evidence="11" id="KW-1185">Reference proteome</keyword>
<evidence type="ECO:0000313" key="3">
    <source>
        <dbReference type="EMBL" id="OPA72779.1"/>
    </source>
</evidence>
<feature type="domain" description="Transposase IS116/IS110/IS902 C-terminal" evidence="2">
    <location>
        <begin position="273"/>
        <end position="349"/>
    </location>
</feature>
<accession>A0A1T2X1Z8</accession>
<evidence type="ECO:0000313" key="8">
    <source>
        <dbReference type="EMBL" id="OPA73857.1"/>
    </source>
</evidence>
<dbReference type="Pfam" id="PF01548">
    <property type="entry name" value="DEDD_Tnp_IS110"/>
    <property type="match status" value="1"/>
</dbReference>
<name>A0A1T2X1Z8_9BACL</name>
<dbReference type="EMBL" id="MSZX01000014">
    <property type="protein sequence ID" value="OPA73663.1"/>
    <property type="molecule type" value="Genomic_DNA"/>
</dbReference>
<gene>
    <name evidence="10" type="ORF">BVG16_22540</name>
    <name evidence="9" type="ORF">BVG16_25790</name>
    <name evidence="8" type="ORF">BVG16_25795</name>
    <name evidence="7" type="ORF">BVG16_26545</name>
    <name evidence="6" type="ORF">BVG16_28035</name>
    <name evidence="5" type="ORF">BVG16_29190</name>
    <name evidence="4" type="ORF">BVG16_30585</name>
    <name evidence="3" type="ORF">BVG16_32210</name>
</gene>
<evidence type="ECO:0000259" key="2">
    <source>
        <dbReference type="Pfam" id="PF02371"/>
    </source>
</evidence>
<dbReference type="InterPro" id="IPR002525">
    <property type="entry name" value="Transp_IS110-like_N"/>
</dbReference>
<dbReference type="Pfam" id="PF02371">
    <property type="entry name" value="Transposase_20"/>
    <property type="match status" value="1"/>
</dbReference>
<dbReference type="InterPro" id="IPR047650">
    <property type="entry name" value="Transpos_IS110"/>
</dbReference>
<evidence type="ECO:0000313" key="7">
    <source>
        <dbReference type="EMBL" id="OPA73663.1"/>
    </source>
</evidence>
<dbReference type="GO" id="GO:0004803">
    <property type="term" value="F:transposase activity"/>
    <property type="evidence" value="ECO:0007669"/>
    <property type="project" value="InterPro"/>
</dbReference>
<dbReference type="Proteomes" id="UP000190188">
    <property type="component" value="Unassembled WGS sequence"/>
</dbReference>
<dbReference type="EMBL" id="MSZX01000023">
    <property type="protein sequence ID" value="OPA73022.1"/>
    <property type="molecule type" value="Genomic_DNA"/>
</dbReference>
<evidence type="ECO:0000313" key="11">
    <source>
        <dbReference type="Proteomes" id="UP000190188"/>
    </source>
</evidence>
<dbReference type="PANTHER" id="PTHR33055:SF13">
    <property type="entry name" value="TRANSPOSASE"/>
    <property type="match status" value="1"/>
</dbReference>
<dbReference type="EMBL" id="MSZX01000013">
    <property type="protein sequence ID" value="OPA73857.1"/>
    <property type="molecule type" value="Genomic_DNA"/>
</dbReference>
<dbReference type="PANTHER" id="PTHR33055">
    <property type="entry name" value="TRANSPOSASE FOR INSERTION SEQUENCE ELEMENT IS1111A"/>
    <property type="match status" value="1"/>
</dbReference>
<organism evidence="8 11">
    <name type="scientific">Paenibacillus selenitireducens</name>
    <dbReference type="NCBI Taxonomy" id="1324314"/>
    <lineage>
        <taxon>Bacteria</taxon>
        <taxon>Bacillati</taxon>
        <taxon>Bacillota</taxon>
        <taxon>Bacilli</taxon>
        <taxon>Bacillales</taxon>
        <taxon>Paenibacillaceae</taxon>
        <taxon>Paenibacillus</taxon>
    </lineage>
</organism>